<protein>
    <submittedName>
        <fullName evidence="1">Uncharacterized protein</fullName>
    </submittedName>
</protein>
<dbReference type="Proteomes" id="UP000287687">
    <property type="component" value="Unassembled WGS sequence"/>
</dbReference>
<gene>
    <name evidence="1" type="ORF">EPK99_12815</name>
</gene>
<proteinExistence type="predicted"/>
<sequence>MLIAFMTLLSFASLALAGIIWSKRRAFRLAYLDDLSCETLPDAALTTVERVPRPISETKPVALRRRRVSHAGPSLHTGLVLR</sequence>
<evidence type="ECO:0000313" key="1">
    <source>
        <dbReference type="EMBL" id="RWX76566.1"/>
    </source>
</evidence>
<keyword evidence="2" id="KW-1185">Reference proteome</keyword>
<organism evidence="1 2">
    <name type="scientific">Neorhizobium lilium</name>
    <dbReference type="NCBI Taxonomy" id="2503024"/>
    <lineage>
        <taxon>Bacteria</taxon>
        <taxon>Pseudomonadati</taxon>
        <taxon>Pseudomonadota</taxon>
        <taxon>Alphaproteobacteria</taxon>
        <taxon>Hyphomicrobiales</taxon>
        <taxon>Rhizobiaceae</taxon>
        <taxon>Rhizobium/Agrobacterium group</taxon>
        <taxon>Neorhizobium</taxon>
    </lineage>
</organism>
<dbReference type="EMBL" id="SBIP01000003">
    <property type="protein sequence ID" value="RWX76566.1"/>
    <property type="molecule type" value="Genomic_DNA"/>
</dbReference>
<comment type="caution">
    <text evidence="1">The sequence shown here is derived from an EMBL/GenBank/DDBJ whole genome shotgun (WGS) entry which is preliminary data.</text>
</comment>
<name>A0A3S3RS21_9HYPH</name>
<dbReference type="RefSeq" id="WP_128443484.1">
    <property type="nucleotide sequence ID" value="NZ_SBIP01000003.1"/>
</dbReference>
<accession>A0A3S3RS21</accession>
<dbReference type="AlphaFoldDB" id="A0A3S3RS21"/>
<evidence type="ECO:0000313" key="2">
    <source>
        <dbReference type="Proteomes" id="UP000287687"/>
    </source>
</evidence>
<reference evidence="1 2" key="1">
    <citation type="submission" date="2019-01" db="EMBL/GenBank/DDBJ databases">
        <title>The draft genome of Rhizobium sp. 24NR.</title>
        <authorList>
            <person name="Liu L."/>
            <person name="Liang L."/>
            <person name="Shi S."/>
            <person name="Xu L."/>
            <person name="Wang X."/>
            <person name="Li L."/>
            <person name="Zhang X."/>
        </authorList>
    </citation>
    <scope>NUCLEOTIDE SEQUENCE [LARGE SCALE GENOMIC DNA]</scope>
    <source>
        <strain evidence="1 2">24NR</strain>
    </source>
</reference>